<dbReference type="InterPro" id="IPR029063">
    <property type="entry name" value="SAM-dependent_MTases_sf"/>
</dbReference>
<dbReference type="PANTHER" id="PTHR42912">
    <property type="entry name" value="METHYLTRANSFERASE"/>
    <property type="match status" value="1"/>
</dbReference>
<dbReference type="Proteomes" id="UP000179069">
    <property type="component" value="Unassembled WGS sequence"/>
</dbReference>
<name>A0A1G1VNG4_9BACT</name>
<feature type="domain" description="Methyltransferase type 11" evidence="1">
    <location>
        <begin position="68"/>
        <end position="166"/>
    </location>
</feature>
<sequence>MRKQPLQAKQGEVAFRKDLAQQHFRKKTVFHHEYSTSEMARVLREKMERCRQDFIRLRNLGITLSPFLEIGSGYGQAALLLADEFQAEGFASDIALDPLKEISRVAKTRKLSRLPRLLVFDAEAIPFPDNSLPFVFCYQTLHHFPHPLSVTREVHRVLSPNGVFFFAEEPVAQSFNLKLWYRPTKLRWWETMLKTMLILPFISRIGKTEVDHHIIEDAFTLKVWDQALEPFEIMETRLEPFPFGPAGSLEKRNPLNRIFLFFLGGGIRGIVRKKGREVRTSFPPLPRRQAGRFACPSCRNRPLLTNTKNGFRCPQCADVYPVKNNIPLLIRKQERTSLYG</sequence>
<protein>
    <recommendedName>
        <fullName evidence="1">Methyltransferase type 11 domain-containing protein</fullName>
    </recommendedName>
</protein>
<dbReference type="Gene3D" id="3.40.50.150">
    <property type="entry name" value="Vaccinia Virus protein VP39"/>
    <property type="match status" value="1"/>
</dbReference>
<dbReference type="PANTHER" id="PTHR42912:SF93">
    <property type="entry name" value="N6-ADENOSINE-METHYLTRANSFERASE TMT1A"/>
    <property type="match status" value="1"/>
</dbReference>
<evidence type="ECO:0000313" key="3">
    <source>
        <dbReference type="Proteomes" id="UP000179069"/>
    </source>
</evidence>
<proteinExistence type="predicted"/>
<evidence type="ECO:0000313" key="2">
    <source>
        <dbReference type="EMBL" id="OGY16940.1"/>
    </source>
</evidence>
<dbReference type="AlphaFoldDB" id="A0A1G1VNG4"/>
<organism evidence="2 3">
    <name type="scientific">Candidatus Chisholmbacteria bacterium RIFCSPHIGHO2_01_FULL_49_18</name>
    <dbReference type="NCBI Taxonomy" id="1797590"/>
    <lineage>
        <taxon>Bacteria</taxon>
        <taxon>Candidatus Chisholmiibacteriota</taxon>
    </lineage>
</organism>
<dbReference type="Gene3D" id="2.20.25.10">
    <property type="match status" value="1"/>
</dbReference>
<dbReference type="EMBL" id="MHCI01000008">
    <property type="protein sequence ID" value="OGY16940.1"/>
    <property type="molecule type" value="Genomic_DNA"/>
</dbReference>
<gene>
    <name evidence="2" type="ORF">A2785_02275</name>
</gene>
<evidence type="ECO:0000259" key="1">
    <source>
        <dbReference type="Pfam" id="PF08241"/>
    </source>
</evidence>
<dbReference type="GO" id="GO:0008757">
    <property type="term" value="F:S-adenosylmethionine-dependent methyltransferase activity"/>
    <property type="evidence" value="ECO:0007669"/>
    <property type="project" value="InterPro"/>
</dbReference>
<accession>A0A1G1VNG4</accession>
<dbReference type="CDD" id="cd02440">
    <property type="entry name" value="AdoMet_MTases"/>
    <property type="match status" value="1"/>
</dbReference>
<reference evidence="2 3" key="1">
    <citation type="journal article" date="2016" name="Nat. Commun.">
        <title>Thousands of microbial genomes shed light on interconnected biogeochemical processes in an aquifer system.</title>
        <authorList>
            <person name="Anantharaman K."/>
            <person name="Brown C.T."/>
            <person name="Hug L.A."/>
            <person name="Sharon I."/>
            <person name="Castelle C.J."/>
            <person name="Probst A.J."/>
            <person name="Thomas B.C."/>
            <person name="Singh A."/>
            <person name="Wilkins M.J."/>
            <person name="Karaoz U."/>
            <person name="Brodie E.L."/>
            <person name="Williams K.H."/>
            <person name="Hubbard S.S."/>
            <person name="Banfield J.F."/>
        </authorList>
    </citation>
    <scope>NUCLEOTIDE SEQUENCE [LARGE SCALE GENOMIC DNA]</scope>
</reference>
<dbReference type="SUPFAM" id="SSF158997">
    <property type="entry name" value="Trm112p-like"/>
    <property type="match status" value="1"/>
</dbReference>
<dbReference type="InterPro" id="IPR013216">
    <property type="entry name" value="Methyltransf_11"/>
</dbReference>
<dbReference type="Pfam" id="PF08241">
    <property type="entry name" value="Methyltransf_11"/>
    <property type="match status" value="1"/>
</dbReference>
<comment type="caution">
    <text evidence="2">The sequence shown here is derived from an EMBL/GenBank/DDBJ whole genome shotgun (WGS) entry which is preliminary data.</text>
</comment>
<dbReference type="InterPro" id="IPR050508">
    <property type="entry name" value="Methyltransf_Superfamily"/>
</dbReference>
<dbReference type="SUPFAM" id="SSF53335">
    <property type="entry name" value="S-adenosyl-L-methionine-dependent methyltransferases"/>
    <property type="match status" value="1"/>
</dbReference>